<dbReference type="InterPro" id="IPR051283">
    <property type="entry name" value="Sec_Metabolite_Acyltrans"/>
</dbReference>
<dbReference type="PANTHER" id="PTHR31896:SF69">
    <property type="entry name" value="FAMILY REGULATORY PROTEIN, PUTATIVE (AFU_ORTHOLOGUE AFUA_3G14730)-RELATED"/>
    <property type="match status" value="1"/>
</dbReference>
<gene>
    <name evidence="5" type="ORF">CLO192961_LOCUS248268</name>
</gene>
<dbReference type="EMBL" id="CABFNS010000795">
    <property type="protein sequence ID" value="VUC28969.1"/>
    <property type="molecule type" value="Genomic_DNA"/>
</dbReference>
<dbReference type="PANTHER" id="PTHR31896">
    <property type="entry name" value="FAMILY REGULATORY PROTEIN, PUTATIVE (AFU_ORTHOLOGUE AFUA_3G14730)-RELATED"/>
    <property type="match status" value="1"/>
</dbReference>
<keyword evidence="4" id="KW-0012">Acyltransferase</keyword>
<dbReference type="Proteomes" id="UP000766486">
    <property type="component" value="Unassembled WGS sequence"/>
</dbReference>
<proteinExistence type="inferred from homology"/>
<evidence type="ECO:0000256" key="2">
    <source>
        <dbReference type="ARBA" id="ARBA00009861"/>
    </source>
</evidence>
<name>A0ABY6UDA3_BIOOC</name>
<comment type="caution">
    <text evidence="5">The sequence shown here is derived from an EMBL/GenBank/DDBJ whole genome shotgun (WGS) entry which is preliminary data.</text>
</comment>
<keyword evidence="6" id="KW-1185">Reference proteome</keyword>
<comment type="similarity">
    <text evidence="2">Belongs to the plant acyltransferase family.</text>
</comment>
<organism evidence="5 6">
    <name type="scientific">Bionectria ochroleuca</name>
    <name type="common">Gliocladium roseum</name>
    <dbReference type="NCBI Taxonomy" id="29856"/>
    <lineage>
        <taxon>Eukaryota</taxon>
        <taxon>Fungi</taxon>
        <taxon>Dikarya</taxon>
        <taxon>Ascomycota</taxon>
        <taxon>Pezizomycotina</taxon>
        <taxon>Sordariomycetes</taxon>
        <taxon>Hypocreomycetidae</taxon>
        <taxon>Hypocreales</taxon>
        <taxon>Bionectriaceae</taxon>
        <taxon>Clonostachys</taxon>
    </lineage>
</organism>
<sequence length="518" mass="58266">MRPTINTDHLVEENPFQRVGPERVQGMLAGYEVYPLHFLDNHPGFKETYTYTLQFNDVLDSDMLHEALCRLLNYGDWRKLGGRLRVAKLGNRETLEVHVPITNNSDYKNVAYSHQVIRSNLREHPLGSLLPQPTGERGSIQEGADHFRDFSASPNVPKDFTGYLNGDVPILSCHVICFNDATLVSLAWPHVIMDGTGLQVLLNCWSHMLAGRDNAVPPILGARYDLLAHASESGFSGTQKFELEAAGACTTVRLLFNVLCDQISGFFSSQKPVNRTVYLPRRAVHKLRNQALAEIHRAIPAHEDKLWVSECDVILAWFVHTAALCEPKPRPVTVFGAFDMRTRLPDFITKAGVYIQNMAWVLTTPINVETVTGSMGEVALAYRQSIQEQTGQPQVVAMLRKLKHLSDAGKSGNAMAMFRGPPDALLYPAGNLSKLNFIRAADFGCAVFRQGDTSPNRRNPPGTCIYHHKGFWNENRVLKKGMFILGQDWNDNYWITGWGMPDFWRRIQESLDEMAPNH</sequence>
<dbReference type="Gene3D" id="3.30.559.10">
    <property type="entry name" value="Chloramphenicol acetyltransferase-like domain"/>
    <property type="match status" value="2"/>
</dbReference>
<evidence type="ECO:0000256" key="4">
    <source>
        <dbReference type="ARBA" id="ARBA00023315"/>
    </source>
</evidence>
<reference evidence="5 6" key="1">
    <citation type="submission" date="2019-06" db="EMBL/GenBank/DDBJ databases">
        <authorList>
            <person name="Broberg M."/>
        </authorList>
    </citation>
    <scope>NUCLEOTIDE SEQUENCE [LARGE SCALE GENOMIC DNA]</scope>
</reference>
<evidence type="ECO:0000256" key="3">
    <source>
        <dbReference type="ARBA" id="ARBA00022679"/>
    </source>
</evidence>
<evidence type="ECO:0000313" key="5">
    <source>
        <dbReference type="EMBL" id="VUC28969.1"/>
    </source>
</evidence>
<keyword evidence="3" id="KW-0808">Transferase</keyword>
<dbReference type="InterPro" id="IPR023213">
    <property type="entry name" value="CAT-like_dom_sf"/>
</dbReference>
<evidence type="ECO:0000256" key="1">
    <source>
        <dbReference type="ARBA" id="ARBA00005179"/>
    </source>
</evidence>
<evidence type="ECO:0000313" key="6">
    <source>
        <dbReference type="Proteomes" id="UP000766486"/>
    </source>
</evidence>
<comment type="pathway">
    <text evidence="1">Secondary metabolite biosynthesis.</text>
</comment>
<accession>A0ABY6UDA3</accession>
<protein>
    <submittedName>
        <fullName evidence="5">Uncharacterized protein</fullName>
    </submittedName>
</protein>